<comment type="caution">
    <text evidence="5">The sequence shown here is derived from an EMBL/GenBank/DDBJ whole genome shotgun (WGS) entry which is preliminary data.</text>
</comment>
<dbReference type="SUPFAM" id="SSF55846">
    <property type="entry name" value="N-acetylmuramoyl-L-alanine amidase-like"/>
    <property type="match status" value="1"/>
</dbReference>
<dbReference type="EC" id="3.5.1.28" evidence="4"/>
<dbReference type="GO" id="GO:0008745">
    <property type="term" value="F:N-acetylmuramoyl-L-alanine amidase activity"/>
    <property type="evidence" value="ECO:0007669"/>
    <property type="project" value="UniProtKB-EC"/>
</dbReference>
<evidence type="ECO:0000259" key="3">
    <source>
        <dbReference type="SMART" id="SM00701"/>
    </source>
</evidence>
<dbReference type="GO" id="GO:0008270">
    <property type="term" value="F:zinc ion binding"/>
    <property type="evidence" value="ECO:0007669"/>
    <property type="project" value="InterPro"/>
</dbReference>
<dbReference type="SMART" id="SM00701">
    <property type="entry name" value="PGRP"/>
    <property type="match status" value="1"/>
</dbReference>
<dbReference type="InterPro" id="IPR015510">
    <property type="entry name" value="PGRP"/>
</dbReference>
<dbReference type="PANTHER" id="PTHR11022:SF41">
    <property type="entry name" value="PEPTIDOGLYCAN-RECOGNITION PROTEIN LC-RELATED"/>
    <property type="match status" value="1"/>
</dbReference>
<organism evidence="5 6">
    <name type="scientific">Segatella copri</name>
    <dbReference type="NCBI Taxonomy" id="165179"/>
    <lineage>
        <taxon>Bacteria</taxon>
        <taxon>Pseudomonadati</taxon>
        <taxon>Bacteroidota</taxon>
        <taxon>Bacteroidia</taxon>
        <taxon>Bacteroidales</taxon>
        <taxon>Prevotellaceae</taxon>
        <taxon>Segatella</taxon>
    </lineage>
</organism>
<name>A0A6I2U1Z0_9BACT</name>
<sequence length="136" mass="15046">MRKINEIIVHCAATPEGKNFKAADIDRWHRERKMKCIGYHYVVDLDGTVEPGRPESEIGAHCLGHNQNSIGVCYVGGLAADGRTPEDTRTAAQKEALLALLKKLRAKYPKASIHGHRDFAAKACPSFDATTEYKNI</sequence>
<dbReference type="AlphaFoldDB" id="A0A6I2U1Z0"/>
<evidence type="ECO:0000259" key="2">
    <source>
        <dbReference type="SMART" id="SM00644"/>
    </source>
</evidence>
<feature type="domain" description="Peptidoglycan recognition protein family" evidence="3">
    <location>
        <begin position="1"/>
        <end position="120"/>
    </location>
</feature>
<dbReference type="GO" id="GO:0009253">
    <property type="term" value="P:peptidoglycan catabolic process"/>
    <property type="evidence" value="ECO:0007669"/>
    <property type="project" value="InterPro"/>
</dbReference>
<dbReference type="SMART" id="SM00644">
    <property type="entry name" value="Ami_2"/>
    <property type="match status" value="1"/>
</dbReference>
<keyword evidence="4" id="KW-0378">Hydrolase</keyword>
<reference evidence="4" key="2">
    <citation type="submission" date="2022-11" db="EMBL/GenBank/DDBJ databases">
        <title>Genomic repertoires linked with pathogenic potency of arthritogenic Prevotella copri isolated from the gut of rheumatoid arthritis patients.</title>
        <authorList>
            <person name="Nii T."/>
            <person name="Maeda Y."/>
            <person name="Motooka D."/>
            <person name="Naito M."/>
            <person name="Matsumoto Y."/>
            <person name="Ogawa T."/>
            <person name="Oguro-Igashira E."/>
            <person name="Kishikawa T."/>
            <person name="Yamashita M."/>
            <person name="Koizumi S."/>
            <person name="Kurakawa T."/>
            <person name="Okumura R."/>
            <person name="Kayama H."/>
            <person name="Murakami M."/>
            <person name="Sakaguchi T."/>
            <person name="Das B."/>
            <person name="Nakamura S."/>
            <person name="Okada Y."/>
            <person name="Kumanogoh A."/>
            <person name="Takeda K."/>
        </authorList>
    </citation>
    <scope>NUCLEOTIDE SEQUENCE</scope>
    <source>
        <strain evidence="4">H019-1</strain>
    </source>
</reference>
<dbReference type="EMBL" id="VUNF01000015">
    <property type="protein sequence ID" value="MST77749.1"/>
    <property type="molecule type" value="Genomic_DNA"/>
</dbReference>
<evidence type="ECO:0000313" key="4">
    <source>
        <dbReference type="EMBL" id="MCW4132813.1"/>
    </source>
</evidence>
<dbReference type="EMBL" id="JAPDVG010000001">
    <property type="protein sequence ID" value="MCW4132813.1"/>
    <property type="molecule type" value="Genomic_DNA"/>
</dbReference>
<comment type="similarity">
    <text evidence="1">Belongs to the N-acetylmuramoyl-L-alanine amidase 2 family.</text>
</comment>
<dbReference type="Pfam" id="PF01510">
    <property type="entry name" value="Amidase_2"/>
    <property type="match status" value="1"/>
</dbReference>
<dbReference type="Proteomes" id="UP000450161">
    <property type="component" value="Unassembled WGS sequence"/>
</dbReference>
<dbReference type="Proteomes" id="UP001209417">
    <property type="component" value="Unassembled WGS sequence"/>
</dbReference>
<dbReference type="RefSeq" id="WP_154481154.1">
    <property type="nucleotide sequence ID" value="NZ_JAPDVE010000004.1"/>
</dbReference>
<feature type="domain" description="N-acetylmuramoyl-L-alanine amidase" evidence="2">
    <location>
        <begin position="1"/>
        <end position="126"/>
    </location>
</feature>
<dbReference type="InterPro" id="IPR002502">
    <property type="entry name" value="Amidase_domain"/>
</dbReference>
<dbReference type="Gene3D" id="3.40.80.10">
    <property type="entry name" value="Peptidoglycan recognition protein-like"/>
    <property type="match status" value="1"/>
</dbReference>
<proteinExistence type="inferred from homology"/>
<evidence type="ECO:0000313" key="5">
    <source>
        <dbReference type="EMBL" id="MST77749.1"/>
    </source>
</evidence>
<accession>A0A6I2U1Z0</accession>
<evidence type="ECO:0000256" key="1">
    <source>
        <dbReference type="ARBA" id="ARBA00007553"/>
    </source>
</evidence>
<dbReference type="CDD" id="cd06583">
    <property type="entry name" value="PGRP"/>
    <property type="match status" value="1"/>
</dbReference>
<evidence type="ECO:0000313" key="6">
    <source>
        <dbReference type="Proteomes" id="UP000450161"/>
    </source>
</evidence>
<dbReference type="PANTHER" id="PTHR11022">
    <property type="entry name" value="PEPTIDOGLYCAN RECOGNITION PROTEIN"/>
    <property type="match status" value="1"/>
</dbReference>
<gene>
    <name evidence="5" type="ORF">FYJ72_08660</name>
    <name evidence="4" type="ORF">ONT19_14770</name>
</gene>
<protein>
    <submittedName>
        <fullName evidence="5">N-acetylmuramoyl-L-alanine amidase</fullName>
        <ecNumber evidence="4">3.5.1.28</ecNumber>
    </submittedName>
</protein>
<dbReference type="InterPro" id="IPR006619">
    <property type="entry name" value="PGRP_domain_met/bac"/>
</dbReference>
<reference evidence="5 6" key="1">
    <citation type="submission" date="2019-08" db="EMBL/GenBank/DDBJ databases">
        <title>In-depth cultivation of the pig gut microbiome towards novel bacterial diversity and tailored functional studies.</title>
        <authorList>
            <person name="Wylensek D."/>
            <person name="Hitch T.C.A."/>
            <person name="Clavel T."/>
        </authorList>
    </citation>
    <scope>NUCLEOTIDE SEQUENCE [LARGE SCALE GENOMIC DNA]</scope>
    <source>
        <strain evidence="5 6">LKV-178-WT-2C</strain>
    </source>
</reference>
<dbReference type="InterPro" id="IPR036505">
    <property type="entry name" value="Amidase/PGRP_sf"/>
</dbReference>